<dbReference type="PANTHER" id="PTHR32315">
    <property type="entry name" value="ADENINE PHOSPHORIBOSYLTRANSFERASE"/>
    <property type="match status" value="1"/>
</dbReference>
<dbReference type="SUPFAM" id="SSF53271">
    <property type="entry name" value="PRTase-like"/>
    <property type="match status" value="1"/>
</dbReference>
<comment type="pathway">
    <text evidence="3">Purine metabolism; AMP biosynthesis via salvage pathway; AMP from adenine: step 1/1.</text>
</comment>
<comment type="caution">
    <text evidence="10">The sequence shown here is derived from an EMBL/GenBank/DDBJ whole genome shotgun (WGS) entry which is preliminary data.</text>
</comment>
<evidence type="ECO:0000256" key="3">
    <source>
        <dbReference type="ARBA" id="ARBA00004659"/>
    </source>
</evidence>
<dbReference type="GO" id="GO:0002055">
    <property type="term" value="F:adenine binding"/>
    <property type="evidence" value="ECO:0007669"/>
    <property type="project" value="TreeGrafter"/>
</dbReference>
<comment type="catalytic activity">
    <reaction evidence="1">
        <text>AMP + diphosphate = 5-phospho-alpha-D-ribose 1-diphosphate + adenine</text>
        <dbReference type="Rhea" id="RHEA:16609"/>
        <dbReference type="ChEBI" id="CHEBI:16708"/>
        <dbReference type="ChEBI" id="CHEBI:33019"/>
        <dbReference type="ChEBI" id="CHEBI:58017"/>
        <dbReference type="ChEBI" id="CHEBI:456215"/>
        <dbReference type="EC" id="2.4.2.7"/>
    </reaction>
</comment>
<proteinExistence type="inferred from homology"/>
<evidence type="ECO:0000256" key="5">
    <source>
        <dbReference type="ARBA" id="ARBA00011893"/>
    </source>
</evidence>
<dbReference type="Gene3D" id="3.40.50.2020">
    <property type="match status" value="1"/>
</dbReference>
<accession>A0A8H3V1C2</accession>
<comment type="similarity">
    <text evidence="4">Belongs to the purine/pyrimidine phosphoribosyltransferase family.</text>
</comment>
<dbReference type="PANTHER" id="PTHR32315:SF3">
    <property type="entry name" value="ADENINE PHOSPHORIBOSYLTRANSFERASE"/>
    <property type="match status" value="1"/>
</dbReference>
<keyword evidence="9" id="KW-0660">Purine salvage</keyword>
<dbReference type="InterPro" id="IPR029057">
    <property type="entry name" value="PRTase-like"/>
</dbReference>
<evidence type="ECO:0000256" key="7">
    <source>
        <dbReference type="ARBA" id="ARBA00022676"/>
    </source>
</evidence>
<keyword evidence="8" id="KW-0808">Transferase</keyword>
<sequence>MTLTGATPDTDPATEHHILSLTRLYTNHPHAGQDYLDFFPLLSNPSALELVISTFVTRIVSTYDVANIAAIVYPEAQGFILGPLVASRLHLPAVAVRKPGKLAGDVWRWGFGKWGGASDSLEMQRGAFEGVCLTGTGSGTGGEGKVKGAIVVDDSVATGGSVGAVRGLLLERWGIPVLEVLTIVEATWGEFSKAQDANGLADVKIFAMCKLTEGNMAGMRRFDGRRDGSGKRLGEEE</sequence>
<keyword evidence="7" id="KW-0328">Glycosyltransferase</keyword>
<dbReference type="GO" id="GO:0003999">
    <property type="term" value="F:adenine phosphoribosyltransferase activity"/>
    <property type="evidence" value="ECO:0007669"/>
    <property type="project" value="UniProtKB-EC"/>
</dbReference>
<evidence type="ECO:0000256" key="6">
    <source>
        <dbReference type="ARBA" id="ARBA00022490"/>
    </source>
</evidence>
<evidence type="ECO:0000313" key="10">
    <source>
        <dbReference type="EMBL" id="KAE9981182.1"/>
    </source>
</evidence>
<evidence type="ECO:0000256" key="2">
    <source>
        <dbReference type="ARBA" id="ARBA00004496"/>
    </source>
</evidence>
<gene>
    <name evidence="10" type="ORF">EG327_006293</name>
</gene>
<reference evidence="10 11" key="1">
    <citation type="submission" date="2019-07" db="EMBL/GenBank/DDBJ databases">
        <title>Venturia inaequalis Genome Resource.</title>
        <authorList>
            <person name="Lichtner F.J."/>
        </authorList>
    </citation>
    <scope>NUCLEOTIDE SEQUENCE [LARGE SCALE GENOMIC DNA]</scope>
    <source>
        <strain evidence="10 11">DMI_063113</strain>
    </source>
</reference>
<dbReference type="AlphaFoldDB" id="A0A8H3V1C2"/>
<dbReference type="GO" id="GO:0005737">
    <property type="term" value="C:cytoplasm"/>
    <property type="evidence" value="ECO:0007669"/>
    <property type="project" value="UniProtKB-SubCell"/>
</dbReference>
<dbReference type="GO" id="GO:0016208">
    <property type="term" value="F:AMP binding"/>
    <property type="evidence" value="ECO:0007669"/>
    <property type="project" value="TreeGrafter"/>
</dbReference>
<keyword evidence="11" id="KW-1185">Reference proteome</keyword>
<dbReference type="EC" id="2.4.2.7" evidence="5"/>
<dbReference type="CDD" id="cd06223">
    <property type="entry name" value="PRTases_typeI"/>
    <property type="match status" value="1"/>
</dbReference>
<evidence type="ECO:0000256" key="1">
    <source>
        <dbReference type="ARBA" id="ARBA00000868"/>
    </source>
</evidence>
<dbReference type="Proteomes" id="UP000490939">
    <property type="component" value="Unassembled WGS sequence"/>
</dbReference>
<dbReference type="GO" id="GO:0006166">
    <property type="term" value="P:purine ribonucleoside salvage"/>
    <property type="evidence" value="ECO:0007669"/>
    <property type="project" value="UniProtKB-KW"/>
</dbReference>
<dbReference type="InterPro" id="IPR050054">
    <property type="entry name" value="UPRTase/APRTase"/>
</dbReference>
<name>A0A8H3V1C2_VENIN</name>
<evidence type="ECO:0000313" key="11">
    <source>
        <dbReference type="Proteomes" id="UP000490939"/>
    </source>
</evidence>
<comment type="subcellular location">
    <subcellularLocation>
        <location evidence="2">Cytoplasm</location>
    </subcellularLocation>
</comment>
<evidence type="ECO:0000256" key="8">
    <source>
        <dbReference type="ARBA" id="ARBA00022679"/>
    </source>
</evidence>
<dbReference type="InterPro" id="IPR000836">
    <property type="entry name" value="PRTase_dom"/>
</dbReference>
<organism evidence="10 11">
    <name type="scientific">Venturia inaequalis</name>
    <name type="common">Apple scab fungus</name>
    <dbReference type="NCBI Taxonomy" id="5025"/>
    <lineage>
        <taxon>Eukaryota</taxon>
        <taxon>Fungi</taxon>
        <taxon>Dikarya</taxon>
        <taxon>Ascomycota</taxon>
        <taxon>Pezizomycotina</taxon>
        <taxon>Dothideomycetes</taxon>
        <taxon>Pleosporomycetidae</taxon>
        <taxon>Venturiales</taxon>
        <taxon>Venturiaceae</taxon>
        <taxon>Venturia</taxon>
    </lineage>
</organism>
<dbReference type="GO" id="GO:0044209">
    <property type="term" value="P:AMP salvage"/>
    <property type="evidence" value="ECO:0007669"/>
    <property type="project" value="TreeGrafter"/>
</dbReference>
<dbReference type="EMBL" id="WNWR01000369">
    <property type="protein sequence ID" value="KAE9981182.1"/>
    <property type="molecule type" value="Genomic_DNA"/>
</dbReference>
<evidence type="ECO:0000256" key="9">
    <source>
        <dbReference type="ARBA" id="ARBA00022726"/>
    </source>
</evidence>
<keyword evidence="6" id="KW-0963">Cytoplasm</keyword>
<protein>
    <recommendedName>
        <fullName evidence="5">adenine phosphoribosyltransferase</fullName>
        <ecNumber evidence="5">2.4.2.7</ecNumber>
    </recommendedName>
</protein>
<evidence type="ECO:0000256" key="4">
    <source>
        <dbReference type="ARBA" id="ARBA00008391"/>
    </source>
</evidence>
<dbReference type="GO" id="GO:0006168">
    <property type="term" value="P:adenine salvage"/>
    <property type="evidence" value="ECO:0007669"/>
    <property type="project" value="TreeGrafter"/>
</dbReference>